<sequence>MAAPVDNSKIITPYLPSLSHIATVSAAAQLFNGFDFETLKMVFTEIEHGNSTVRNEGSEENGDGNYKRAKEYLLFLPRCLRKRVIGAVQNMQYAVLDWRERLDIFDSRIGDCTFYWRSDGIIDKTKTVERLVLNKNIDIRERFNLACLYCLVDSMHTLWAEAEADEEGADLEIYEIFPRTQFWIKWLWGGSHIPWNQAALECDEFDLFENPFQRISFIFPLLLPEERKHVLLCLRNADFDDLLLCLYAATEEEQEQILRRNTEEVLMIYLYTWPLQSLFLETAEKVWNYINPDSFRSVLLAILLLRQRNEIDFIYYEIFEGFWNRSPDNFRNHAREFCGPEIDLCLNEIKEKINTNEHAYSHRKV</sequence>
<dbReference type="OrthoDB" id="5827962at2759"/>
<proteinExistence type="predicted"/>
<reference evidence="1 3" key="1">
    <citation type="journal article" date="2019" name="Sci. Rep.">
        <title>Orb-weaving spider Araneus ventricosus genome elucidates the spidroin gene catalogue.</title>
        <authorList>
            <person name="Kono N."/>
            <person name="Nakamura H."/>
            <person name="Ohtoshi R."/>
            <person name="Moran D.A.P."/>
            <person name="Shinohara A."/>
            <person name="Yoshida Y."/>
            <person name="Fujiwara M."/>
            <person name="Mori M."/>
            <person name="Tomita M."/>
            <person name="Arakawa K."/>
        </authorList>
    </citation>
    <scope>NUCLEOTIDE SEQUENCE [LARGE SCALE GENOMIC DNA]</scope>
</reference>
<protein>
    <submittedName>
        <fullName evidence="1">Uncharacterized protein</fullName>
    </submittedName>
</protein>
<dbReference type="EMBL" id="BGPR01022266">
    <property type="protein sequence ID" value="GBN88419.1"/>
    <property type="molecule type" value="Genomic_DNA"/>
</dbReference>
<evidence type="ECO:0000313" key="1">
    <source>
        <dbReference type="EMBL" id="GBN84693.1"/>
    </source>
</evidence>
<dbReference type="Proteomes" id="UP000499080">
    <property type="component" value="Unassembled WGS sequence"/>
</dbReference>
<name>A0A4Y2SA28_ARAVE</name>
<organism evidence="1 3">
    <name type="scientific">Araneus ventricosus</name>
    <name type="common">Orbweaver spider</name>
    <name type="synonym">Epeira ventricosa</name>
    <dbReference type="NCBI Taxonomy" id="182803"/>
    <lineage>
        <taxon>Eukaryota</taxon>
        <taxon>Metazoa</taxon>
        <taxon>Ecdysozoa</taxon>
        <taxon>Arthropoda</taxon>
        <taxon>Chelicerata</taxon>
        <taxon>Arachnida</taxon>
        <taxon>Araneae</taxon>
        <taxon>Araneomorphae</taxon>
        <taxon>Entelegynae</taxon>
        <taxon>Araneoidea</taxon>
        <taxon>Araneidae</taxon>
        <taxon>Araneus</taxon>
    </lineage>
</organism>
<keyword evidence="3" id="KW-1185">Reference proteome</keyword>
<dbReference type="EMBL" id="BGPR01020450">
    <property type="protein sequence ID" value="GBN84693.1"/>
    <property type="molecule type" value="Genomic_DNA"/>
</dbReference>
<gene>
    <name evidence="2" type="ORF">AVEN_63105_1</name>
    <name evidence="1" type="ORF">AVEN_84479_1</name>
</gene>
<accession>A0A4Y2SA28</accession>
<comment type="caution">
    <text evidence="1">The sequence shown here is derived from an EMBL/GenBank/DDBJ whole genome shotgun (WGS) entry which is preliminary data.</text>
</comment>
<evidence type="ECO:0000313" key="3">
    <source>
        <dbReference type="Proteomes" id="UP000499080"/>
    </source>
</evidence>
<dbReference type="AlphaFoldDB" id="A0A4Y2SA28"/>
<evidence type="ECO:0000313" key="2">
    <source>
        <dbReference type="EMBL" id="GBN88419.1"/>
    </source>
</evidence>